<evidence type="ECO:0000313" key="2">
    <source>
        <dbReference type="Proteomes" id="UP000879542"/>
    </source>
</evidence>
<comment type="caution">
    <text evidence="1">The sequence shown here is derived from an EMBL/GenBank/DDBJ whole genome shotgun (WGS) entry which is preliminary data.</text>
</comment>
<protein>
    <submittedName>
        <fullName evidence="1">Uncharacterized protein</fullName>
    </submittedName>
</protein>
<name>A0A9P3WTL3_CLODI</name>
<reference evidence="1" key="2">
    <citation type="submission" date="2021-06" db="EMBL/GenBank/DDBJ databases">
        <authorList>
            <consortium name="NCBI Pathogen Detection Project"/>
        </authorList>
    </citation>
    <scope>NUCLEOTIDE SEQUENCE</scope>
    <source>
        <strain evidence="1">Clostridioides</strain>
    </source>
</reference>
<proteinExistence type="predicted"/>
<organism evidence="1 2">
    <name type="scientific">Clostridioides difficile</name>
    <name type="common">Peptoclostridium difficile</name>
    <dbReference type="NCBI Taxonomy" id="1496"/>
    <lineage>
        <taxon>Bacteria</taxon>
        <taxon>Bacillati</taxon>
        <taxon>Bacillota</taxon>
        <taxon>Clostridia</taxon>
        <taxon>Peptostreptococcales</taxon>
        <taxon>Peptostreptococcaceae</taxon>
        <taxon>Clostridioides</taxon>
    </lineage>
</organism>
<gene>
    <name evidence="1" type="ORF">KRQ00_000030</name>
</gene>
<dbReference type="Proteomes" id="UP000879542">
    <property type="component" value="Unassembled WGS sequence"/>
</dbReference>
<sequence>MPKIEKDLDGTTTITYLNDDVDVPTDENGYKISMTILHGKTICHVVSPETILGRKFTLEEKQEKDTIIYGAIEKIMVDRQLQIKNSNKEVASH</sequence>
<dbReference type="EMBL" id="DAEQIJ010000001">
    <property type="protein sequence ID" value="HBH2618312.1"/>
    <property type="molecule type" value="Genomic_DNA"/>
</dbReference>
<dbReference type="AlphaFoldDB" id="A0A9P3WTL3"/>
<dbReference type="RefSeq" id="WP_003428658.1">
    <property type="nucleotide sequence ID" value="NZ_AP025558.1"/>
</dbReference>
<accession>A0A9P3WTL3</accession>
<reference evidence="1" key="1">
    <citation type="journal article" date="2018" name="Genome Biol.">
        <title>SKESA: strategic k-mer extension for scrupulous assemblies.</title>
        <authorList>
            <person name="Souvorov A."/>
            <person name="Agarwala R."/>
            <person name="Lipman D.J."/>
        </authorList>
    </citation>
    <scope>NUCLEOTIDE SEQUENCE</scope>
    <source>
        <strain evidence="1">Clostridioides</strain>
    </source>
</reference>
<evidence type="ECO:0000313" key="1">
    <source>
        <dbReference type="EMBL" id="HBH2618312.1"/>
    </source>
</evidence>